<sequence length="202" mass="23373">MKFVTARGHGDIEVRYRLWGRWVPGSKPDSTKTLPCMCFSPCLLHVKSCTVIKRPPDGVARKFGEGTWCQLRLRPRHLTAVQNYKSKLALKEYERFLTNGWFTIRRSDKYWSGICTDLTILKCTSSQQVEDFYGLSVTTSEHHTDARDSRILRHNEDVQKLVGWLESRNPISCLRYWMSISTGILGDETMNFHGAFNVIILR</sequence>
<gene>
    <name evidence="1" type="ORF">AVEN_223163_1</name>
</gene>
<accession>A0A4Y2FS20</accession>
<comment type="caution">
    <text evidence="1">The sequence shown here is derived from an EMBL/GenBank/DDBJ whole genome shotgun (WGS) entry which is preliminary data.</text>
</comment>
<dbReference type="EMBL" id="BGPR01001053">
    <property type="protein sequence ID" value="GBM44033.1"/>
    <property type="molecule type" value="Genomic_DNA"/>
</dbReference>
<proteinExistence type="predicted"/>
<dbReference type="AlphaFoldDB" id="A0A4Y2FS20"/>
<organism evidence="1 2">
    <name type="scientific">Araneus ventricosus</name>
    <name type="common">Orbweaver spider</name>
    <name type="synonym">Epeira ventricosa</name>
    <dbReference type="NCBI Taxonomy" id="182803"/>
    <lineage>
        <taxon>Eukaryota</taxon>
        <taxon>Metazoa</taxon>
        <taxon>Ecdysozoa</taxon>
        <taxon>Arthropoda</taxon>
        <taxon>Chelicerata</taxon>
        <taxon>Arachnida</taxon>
        <taxon>Araneae</taxon>
        <taxon>Araneomorphae</taxon>
        <taxon>Entelegynae</taxon>
        <taxon>Araneoidea</taxon>
        <taxon>Araneidae</taxon>
        <taxon>Araneus</taxon>
    </lineage>
</organism>
<dbReference type="OrthoDB" id="6753017at2759"/>
<name>A0A4Y2FS20_ARAVE</name>
<evidence type="ECO:0000313" key="2">
    <source>
        <dbReference type="Proteomes" id="UP000499080"/>
    </source>
</evidence>
<keyword evidence="2" id="KW-1185">Reference proteome</keyword>
<evidence type="ECO:0000313" key="1">
    <source>
        <dbReference type="EMBL" id="GBM44033.1"/>
    </source>
</evidence>
<protein>
    <submittedName>
        <fullName evidence="1">Uncharacterized protein</fullName>
    </submittedName>
</protein>
<dbReference type="Proteomes" id="UP000499080">
    <property type="component" value="Unassembled WGS sequence"/>
</dbReference>
<reference evidence="1 2" key="1">
    <citation type="journal article" date="2019" name="Sci. Rep.">
        <title>Orb-weaving spider Araneus ventricosus genome elucidates the spidroin gene catalogue.</title>
        <authorList>
            <person name="Kono N."/>
            <person name="Nakamura H."/>
            <person name="Ohtoshi R."/>
            <person name="Moran D.A.P."/>
            <person name="Shinohara A."/>
            <person name="Yoshida Y."/>
            <person name="Fujiwara M."/>
            <person name="Mori M."/>
            <person name="Tomita M."/>
            <person name="Arakawa K."/>
        </authorList>
    </citation>
    <scope>NUCLEOTIDE SEQUENCE [LARGE SCALE GENOMIC DNA]</scope>
</reference>